<comment type="subunit">
    <text evidence="6">Component of the Mediator complex.</text>
</comment>
<dbReference type="FunCoup" id="H0EXG0">
    <property type="interactions" value="349"/>
</dbReference>
<comment type="subcellular location">
    <subcellularLocation>
        <location evidence="1 6">Nucleus</location>
    </subcellularLocation>
</comment>
<dbReference type="GO" id="GO:0006357">
    <property type="term" value="P:regulation of transcription by RNA polymerase II"/>
    <property type="evidence" value="ECO:0007669"/>
    <property type="project" value="InterPro"/>
</dbReference>
<reference evidence="7 8" key="1">
    <citation type="journal article" date="2012" name="Eukaryot. Cell">
        <title>Genome sequence of the fungus Glarea lozoyensis: the first genome sequence of a species from the Helotiaceae family.</title>
        <authorList>
            <person name="Youssar L."/>
            <person name="Gruening B.A."/>
            <person name="Erxleben A."/>
            <person name="Guenther S."/>
            <person name="Huettel W."/>
        </authorList>
    </citation>
    <scope>NUCLEOTIDE SEQUENCE [LARGE SCALE GENOMIC DNA]</scope>
    <source>
        <strain evidence="8">ATCC 74030 / MF5533</strain>
    </source>
</reference>
<comment type="similarity">
    <text evidence="2 6">Belongs to the Mediator complex subunit 10 family.</text>
</comment>
<keyword evidence="5 6" id="KW-0539">Nucleus</keyword>
<dbReference type="GO" id="GO:0003712">
    <property type="term" value="F:transcription coregulator activity"/>
    <property type="evidence" value="ECO:0007669"/>
    <property type="project" value="InterPro"/>
</dbReference>
<keyword evidence="8" id="KW-1185">Reference proteome</keyword>
<keyword evidence="6" id="KW-0010">Activator</keyword>
<evidence type="ECO:0000256" key="6">
    <source>
        <dbReference type="RuleBase" id="RU364146"/>
    </source>
</evidence>
<evidence type="ECO:0000256" key="4">
    <source>
        <dbReference type="ARBA" id="ARBA00023163"/>
    </source>
</evidence>
<protein>
    <recommendedName>
        <fullName evidence="6">Mediator of RNA polymerase II transcription subunit 10</fullName>
    </recommendedName>
    <alternativeName>
        <fullName evidence="6">Mediator complex subunit 10</fullName>
    </alternativeName>
</protein>
<accession>H0EXG0</accession>
<comment type="caution">
    <text evidence="7">The sequence shown here is derived from an EMBL/GenBank/DDBJ whole genome shotgun (WGS) entry which is preliminary data.</text>
</comment>
<dbReference type="GO" id="GO:0016592">
    <property type="term" value="C:mediator complex"/>
    <property type="evidence" value="ECO:0007669"/>
    <property type="project" value="InterPro"/>
</dbReference>
<evidence type="ECO:0000256" key="2">
    <source>
        <dbReference type="ARBA" id="ARBA00005389"/>
    </source>
</evidence>
<evidence type="ECO:0000313" key="8">
    <source>
        <dbReference type="Proteomes" id="UP000005446"/>
    </source>
</evidence>
<dbReference type="EMBL" id="AGUE01000223">
    <property type="protein sequence ID" value="EHK96788.1"/>
    <property type="molecule type" value="Genomic_DNA"/>
</dbReference>
<gene>
    <name evidence="6" type="primary">MED10</name>
    <name evidence="7" type="ORF">M7I_7495</name>
</gene>
<dbReference type="InParanoid" id="H0EXG0"/>
<evidence type="ECO:0000256" key="5">
    <source>
        <dbReference type="ARBA" id="ARBA00023242"/>
    </source>
</evidence>
<evidence type="ECO:0000256" key="1">
    <source>
        <dbReference type="ARBA" id="ARBA00004123"/>
    </source>
</evidence>
<proteinExistence type="inferred from homology"/>
<comment type="function">
    <text evidence="6">Component of the Mediator complex, a coactivator involved in the regulated transcription of nearly all RNA polymerase II-dependent genes. Mediator functions as a bridge to convey information from gene-specific regulatory proteins to the basal RNA polymerase II transcription machinery. Mediator is recruited to promoters by direct interactions with regulatory proteins and serves as a scaffold for the assembly of a functional preinitiation complex with RNA polymerase II and the general transcription factors.</text>
</comment>
<keyword evidence="3 6" id="KW-0805">Transcription regulation</keyword>
<name>H0EXG0_GLAL7</name>
<sequence length="152" mass="16961">MAPVPPSDHDVVEKQLKDIIQDLYQTMVQVHSYDPSSSKPSDEVLKYTVDLIEDHLCKLYDSVTPTSSGPGRKVTLPDVPPELIAYVDGGRNPDIYTREFVEVARRNNQLVKGKMEAFGSMRDTLAREMERGVGELRGDVERVLEGTGGRKS</sequence>
<dbReference type="OrthoDB" id="337270at2759"/>
<dbReference type="AlphaFoldDB" id="H0EXG0"/>
<dbReference type="InterPro" id="IPR019145">
    <property type="entry name" value="Mediator_Med10"/>
</dbReference>
<dbReference type="Pfam" id="PF09748">
    <property type="entry name" value="Med10"/>
    <property type="match status" value="1"/>
</dbReference>
<evidence type="ECO:0000313" key="7">
    <source>
        <dbReference type="EMBL" id="EHK96788.1"/>
    </source>
</evidence>
<keyword evidence="4 6" id="KW-0804">Transcription</keyword>
<dbReference type="HOGENOM" id="CLU_096169_0_0_1"/>
<evidence type="ECO:0000256" key="3">
    <source>
        <dbReference type="ARBA" id="ARBA00023015"/>
    </source>
</evidence>
<dbReference type="Proteomes" id="UP000005446">
    <property type="component" value="Unassembled WGS sequence"/>
</dbReference>
<organism evidence="7 8">
    <name type="scientific">Glarea lozoyensis (strain ATCC 74030 / MF5533)</name>
    <dbReference type="NCBI Taxonomy" id="1104152"/>
    <lineage>
        <taxon>Eukaryota</taxon>
        <taxon>Fungi</taxon>
        <taxon>Dikarya</taxon>
        <taxon>Ascomycota</taxon>
        <taxon>Pezizomycotina</taxon>
        <taxon>Leotiomycetes</taxon>
        <taxon>Helotiales</taxon>
        <taxon>Helotiaceae</taxon>
        <taxon>Glarea</taxon>
    </lineage>
</organism>